<evidence type="ECO:0000313" key="2">
    <source>
        <dbReference type="Proteomes" id="UP001177021"/>
    </source>
</evidence>
<evidence type="ECO:0000313" key="1">
    <source>
        <dbReference type="EMBL" id="CAJ2640284.1"/>
    </source>
</evidence>
<sequence>MKRKRHQRNLLLGSCPIAMSLTEKYDVFISFRGEDTRDNFLSHLKAELRRKNINAFIDDEMDKGEQISSTLYTKIEQSMTYVIILSEHYASSAWCLDELTKILECKQTYGRDVIPVFYKVDPSNVRKQKKSYAKAFIKHQRQNRDKVETWKAALTQVAELSGWDSKEISLNAFKQKYPLNNAYEDLSKKLVSNYAKGVPLALKELGSSLYGETMDAWKSQLQKLEEFPNKNIFDRFKSSYYDGLDPLEKDIFLDIACFYTGQLVYDVAHTLHSCGFYPVTGLNVLIDRGIISISEDRIVMHYLIQKMGQEIVRRQSGNDPGNRTRLWNPEDIYHVLINKGSNAIRCIFLDICKIYKVQLQADTFQMMNNLRILQFYKHFGQGNSNVILREAIENLSRTLTFLCWDGFPQKYLPPEFCPKHLVIIYMRESDLEKLWEGDDQDLPNLKRLDLSRSKKLIKVPDLSLSPNIEEVILSGCESLTEVSSSSFLSKLNCLCLNGCVQLKSLHLPRNVLSRNLGLVVLYDCAKLELSSISSRTHVFFHGGCTHLVRVENLYFLF</sequence>
<organism evidence="1 2">
    <name type="scientific">Trifolium pratense</name>
    <name type="common">Red clover</name>
    <dbReference type="NCBI Taxonomy" id="57577"/>
    <lineage>
        <taxon>Eukaryota</taxon>
        <taxon>Viridiplantae</taxon>
        <taxon>Streptophyta</taxon>
        <taxon>Embryophyta</taxon>
        <taxon>Tracheophyta</taxon>
        <taxon>Spermatophyta</taxon>
        <taxon>Magnoliopsida</taxon>
        <taxon>eudicotyledons</taxon>
        <taxon>Gunneridae</taxon>
        <taxon>Pentapetalae</taxon>
        <taxon>rosids</taxon>
        <taxon>fabids</taxon>
        <taxon>Fabales</taxon>
        <taxon>Fabaceae</taxon>
        <taxon>Papilionoideae</taxon>
        <taxon>50 kb inversion clade</taxon>
        <taxon>NPAAA clade</taxon>
        <taxon>Hologalegina</taxon>
        <taxon>IRL clade</taxon>
        <taxon>Trifolieae</taxon>
        <taxon>Trifolium</taxon>
    </lineage>
</organism>
<dbReference type="Proteomes" id="UP001177021">
    <property type="component" value="Unassembled WGS sequence"/>
</dbReference>
<accession>A0ACB0J8M2</accession>
<reference evidence="1" key="1">
    <citation type="submission" date="2023-10" db="EMBL/GenBank/DDBJ databases">
        <authorList>
            <person name="Rodriguez Cubillos JULIANA M."/>
            <person name="De Vega J."/>
        </authorList>
    </citation>
    <scope>NUCLEOTIDE SEQUENCE</scope>
</reference>
<name>A0ACB0J8M2_TRIPR</name>
<keyword evidence="2" id="KW-1185">Reference proteome</keyword>
<dbReference type="EMBL" id="CASHSV030000024">
    <property type="protein sequence ID" value="CAJ2640284.1"/>
    <property type="molecule type" value="Genomic_DNA"/>
</dbReference>
<protein>
    <submittedName>
        <fullName evidence="1">Uncharacterized protein</fullName>
    </submittedName>
</protein>
<proteinExistence type="predicted"/>
<gene>
    <name evidence="1" type="ORF">MILVUS5_LOCUS10161</name>
</gene>
<comment type="caution">
    <text evidence="1">The sequence shown here is derived from an EMBL/GenBank/DDBJ whole genome shotgun (WGS) entry which is preliminary data.</text>
</comment>